<organism evidence="1 2">
    <name type="scientific">Paramuricea clavata</name>
    <name type="common">Red gorgonian</name>
    <name type="synonym">Violescent sea-whip</name>
    <dbReference type="NCBI Taxonomy" id="317549"/>
    <lineage>
        <taxon>Eukaryota</taxon>
        <taxon>Metazoa</taxon>
        <taxon>Cnidaria</taxon>
        <taxon>Anthozoa</taxon>
        <taxon>Octocorallia</taxon>
        <taxon>Malacalcyonacea</taxon>
        <taxon>Plexauridae</taxon>
        <taxon>Paramuricea</taxon>
    </lineage>
</organism>
<dbReference type="Gene3D" id="1.10.533.10">
    <property type="entry name" value="Death Domain, Fas"/>
    <property type="match status" value="1"/>
</dbReference>
<dbReference type="InterPro" id="IPR011029">
    <property type="entry name" value="DEATH-like_dom_sf"/>
</dbReference>
<comment type="caution">
    <text evidence="1">The sequence shown here is derived from an EMBL/GenBank/DDBJ whole genome shotgun (WGS) entry which is preliminary data.</text>
</comment>
<evidence type="ECO:0000313" key="2">
    <source>
        <dbReference type="Proteomes" id="UP001152795"/>
    </source>
</evidence>
<name>A0A7D9L9D0_PARCT</name>
<dbReference type="AlphaFoldDB" id="A0A7D9L9D0"/>
<reference evidence="1" key="1">
    <citation type="submission" date="2020-04" db="EMBL/GenBank/DDBJ databases">
        <authorList>
            <person name="Alioto T."/>
            <person name="Alioto T."/>
            <person name="Gomez Garrido J."/>
        </authorList>
    </citation>
    <scope>NUCLEOTIDE SEQUENCE</scope>
    <source>
        <strain evidence="1">A484AB</strain>
    </source>
</reference>
<accession>A0A7D9L9D0</accession>
<proteinExistence type="predicted"/>
<evidence type="ECO:0000313" key="1">
    <source>
        <dbReference type="EMBL" id="CAB4028436.1"/>
    </source>
</evidence>
<dbReference type="Proteomes" id="UP001152795">
    <property type="component" value="Unassembled WGS sequence"/>
</dbReference>
<keyword evidence="2" id="KW-1185">Reference proteome</keyword>
<sequence>MVVPVSEPVAAAHEGPEIIVYPSQGVPQAVAKVIVIPATQLQVAQRLPDGNGARPQTTSPLPVRVSSTIPIVPLNSTVHPSCSFVSPTVSLSTSLSIKDPSSNIVTHDVCRPFTPKELSRIAIRINSVWTTVAGLTNLFQSYDIDNISSNTSFHDPIEKATQMLNSFKSRLGKREDLAKLLRSRGKLM</sequence>
<dbReference type="EMBL" id="CACRXK020015486">
    <property type="protein sequence ID" value="CAB4028436.1"/>
    <property type="molecule type" value="Genomic_DNA"/>
</dbReference>
<gene>
    <name evidence="1" type="ORF">PACLA_8A012344</name>
</gene>
<protein>
    <submittedName>
        <fullName evidence="1">Uncharacterized protein</fullName>
    </submittedName>
</protein>